<dbReference type="InParanoid" id="E4ZHI9"/>
<protein>
    <submittedName>
        <fullName evidence="1">Predicted protein</fullName>
    </submittedName>
</protein>
<evidence type="ECO:0000313" key="1">
    <source>
        <dbReference type="EMBL" id="CBX90822.1"/>
    </source>
</evidence>
<accession>E4ZHI9</accession>
<keyword evidence="2" id="KW-1185">Reference proteome</keyword>
<organism evidence="2">
    <name type="scientific">Leptosphaeria maculans (strain JN3 / isolate v23.1.3 / race Av1-4-5-6-7-8)</name>
    <name type="common">Blackleg fungus</name>
    <name type="synonym">Phoma lingam</name>
    <dbReference type="NCBI Taxonomy" id="985895"/>
    <lineage>
        <taxon>Eukaryota</taxon>
        <taxon>Fungi</taxon>
        <taxon>Dikarya</taxon>
        <taxon>Ascomycota</taxon>
        <taxon>Pezizomycotina</taxon>
        <taxon>Dothideomycetes</taxon>
        <taxon>Pleosporomycetidae</taxon>
        <taxon>Pleosporales</taxon>
        <taxon>Pleosporineae</taxon>
        <taxon>Leptosphaeriaceae</taxon>
        <taxon>Plenodomus</taxon>
        <taxon>Plenodomus lingam/Leptosphaeria maculans species complex</taxon>
    </lineage>
</organism>
<dbReference type="Proteomes" id="UP000002668">
    <property type="component" value="Genome"/>
</dbReference>
<reference evidence="2" key="1">
    <citation type="journal article" date="2011" name="Nat. Commun.">
        <title>Effector diversification within compartments of the Leptosphaeria maculans genome affected by Repeat-Induced Point mutations.</title>
        <authorList>
            <person name="Rouxel T."/>
            <person name="Grandaubert J."/>
            <person name="Hane J.K."/>
            <person name="Hoede C."/>
            <person name="van de Wouw A.P."/>
            <person name="Couloux A."/>
            <person name="Dominguez V."/>
            <person name="Anthouard V."/>
            <person name="Bally P."/>
            <person name="Bourras S."/>
            <person name="Cozijnsen A.J."/>
            <person name="Ciuffetti L.M."/>
            <person name="Degrave A."/>
            <person name="Dilmaghani A."/>
            <person name="Duret L."/>
            <person name="Fudal I."/>
            <person name="Goodwin S.B."/>
            <person name="Gout L."/>
            <person name="Glaser N."/>
            <person name="Linglin J."/>
            <person name="Kema G.H.J."/>
            <person name="Lapalu N."/>
            <person name="Lawrence C.B."/>
            <person name="May K."/>
            <person name="Meyer M."/>
            <person name="Ollivier B."/>
            <person name="Poulain J."/>
            <person name="Schoch C.L."/>
            <person name="Simon A."/>
            <person name="Spatafora J.W."/>
            <person name="Stachowiak A."/>
            <person name="Turgeon B.G."/>
            <person name="Tyler B.M."/>
            <person name="Vincent D."/>
            <person name="Weissenbach J."/>
            <person name="Amselem J."/>
            <person name="Quesneville H."/>
            <person name="Oliver R.P."/>
            <person name="Wincker P."/>
            <person name="Balesdent M.-H."/>
            <person name="Howlett B.J."/>
        </authorList>
    </citation>
    <scope>NUCLEOTIDE SEQUENCE [LARGE SCALE GENOMIC DNA]</scope>
    <source>
        <strain evidence="2">JN3 / isolate v23.1.3 / race Av1-4-5-6-7-8</strain>
    </source>
</reference>
<dbReference type="AlphaFoldDB" id="E4ZHI9"/>
<name>E4ZHI9_LEPMJ</name>
<evidence type="ECO:0000313" key="2">
    <source>
        <dbReference type="Proteomes" id="UP000002668"/>
    </source>
</evidence>
<dbReference type="HOGENOM" id="CLU_3359845_0_0_1"/>
<dbReference type="EMBL" id="FP929065">
    <property type="protein sequence ID" value="CBX90822.1"/>
    <property type="molecule type" value="Genomic_DNA"/>
</dbReference>
<gene>
    <name evidence="1" type="ORF">LEMA_uP058560.1</name>
</gene>
<proteinExistence type="predicted"/>
<dbReference type="VEuPathDB" id="FungiDB:LEMA_uP058560.1"/>
<sequence length="36" mass="3821">MPLHVSTPMSLRQIPAVSTLATNPSIHSADTVYTAL</sequence>